<keyword evidence="3" id="KW-1185">Reference proteome</keyword>
<evidence type="ECO:0000256" key="1">
    <source>
        <dbReference type="SAM" id="MobiDB-lite"/>
    </source>
</evidence>
<protein>
    <submittedName>
        <fullName evidence="2">Uncharacterized protein</fullName>
    </submittedName>
</protein>
<dbReference type="AlphaFoldDB" id="A0AA97M4S7"/>
<reference evidence="2" key="1">
    <citation type="submission" date="2020-10" db="EMBL/GenBank/DDBJ databases">
        <title>De novo genome project of the cellulose decomposer Thermobifida halotolerans type strain.</title>
        <authorList>
            <person name="Nagy I."/>
            <person name="Horvath B."/>
            <person name="Kukolya J."/>
            <person name="Nagy I."/>
            <person name="Orsini M."/>
        </authorList>
    </citation>
    <scope>NUCLEOTIDE SEQUENCE</scope>
    <source>
        <strain evidence="2">DSM 44931</strain>
    </source>
</reference>
<dbReference type="RefSeq" id="WP_068689281.1">
    <property type="nucleotide sequence ID" value="NZ_CP063196.1"/>
</dbReference>
<dbReference type="Proteomes" id="UP000265719">
    <property type="component" value="Chromosome"/>
</dbReference>
<accession>A0AA97M4S7</accession>
<feature type="region of interest" description="Disordered" evidence="1">
    <location>
        <begin position="1"/>
        <end position="26"/>
    </location>
</feature>
<gene>
    <name evidence="2" type="ORF">NI17_004020</name>
</gene>
<proteinExistence type="predicted"/>
<feature type="region of interest" description="Disordered" evidence="1">
    <location>
        <begin position="50"/>
        <end position="73"/>
    </location>
</feature>
<name>A0AA97M4S7_9ACTN</name>
<sequence length="96" mass="10413">MSAPREPGQPESRPPGVPDHSAPLADPRLEARFHDAFLDIWLGFACSGDAPWPPRRTVRPRPAPPPPPTSADLASRLRSLARALQRAVEEGRPGPL</sequence>
<dbReference type="EMBL" id="CP063196">
    <property type="protein sequence ID" value="UOE20411.1"/>
    <property type="molecule type" value="Genomic_DNA"/>
</dbReference>
<dbReference type="KEGG" id="thao:NI17_004020"/>
<organism evidence="2 3">
    <name type="scientific">Thermobifida halotolerans</name>
    <dbReference type="NCBI Taxonomy" id="483545"/>
    <lineage>
        <taxon>Bacteria</taxon>
        <taxon>Bacillati</taxon>
        <taxon>Actinomycetota</taxon>
        <taxon>Actinomycetes</taxon>
        <taxon>Streptosporangiales</taxon>
        <taxon>Nocardiopsidaceae</taxon>
        <taxon>Thermobifida</taxon>
    </lineage>
</organism>
<evidence type="ECO:0000313" key="2">
    <source>
        <dbReference type="EMBL" id="UOE20411.1"/>
    </source>
</evidence>
<evidence type="ECO:0000313" key="3">
    <source>
        <dbReference type="Proteomes" id="UP000265719"/>
    </source>
</evidence>